<keyword evidence="2" id="KW-1185">Reference proteome</keyword>
<dbReference type="EMBL" id="RBZV01000007">
    <property type="protein sequence ID" value="RKP46539.1"/>
    <property type="molecule type" value="Genomic_DNA"/>
</dbReference>
<accession>A0A494XEH1</accession>
<protein>
    <submittedName>
        <fullName evidence="1">Uncharacterized protein</fullName>
    </submittedName>
</protein>
<reference evidence="1 2" key="1">
    <citation type="submission" date="2018-10" db="EMBL/GenBank/DDBJ databases">
        <title>Paraburkholderia sp. 7MK8-2, isolated from soil.</title>
        <authorList>
            <person name="Gao Z.-H."/>
            <person name="Qiu L.-H."/>
        </authorList>
    </citation>
    <scope>NUCLEOTIDE SEQUENCE [LARGE SCALE GENOMIC DNA]</scope>
    <source>
        <strain evidence="1 2">7MK8-2</strain>
    </source>
</reference>
<proteinExistence type="predicted"/>
<dbReference type="Gene3D" id="2.40.360.20">
    <property type="match status" value="1"/>
</dbReference>
<comment type="caution">
    <text evidence="1">The sequence shown here is derived from an EMBL/GenBank/DDBJ whole genome shotgun (WGS) entry which is preliminary data.</text>
</comment>
<dbReference type="Proteomes" id="UP000280434">
    <property type="component" value="Unassembled WGS sequence"/>
</dbReference>
<organism evidence="1 2">
    <name type="scientific">Trinickia fusca</name>
    <dbReference type="NCBI Taxonomy" id="2419777"/>
    <lineage>
        <taxon>Bacteria</taxon>
        <taxon>Pseudomonadati</taxon>
        <taxon>Pseudomonadota</taxon>
        <taxon>Betaproteobacteria</taxon>
        <taxon>Burkholderiales</taxon>
        <taxon>Burkholderiaceae</taxon>
        <taxon>Trinickia</taxon>
    </lineage>
</organism>
<evidence type="ECO:0000313" key="2">
    <source>
        <dbReference type="Proteomes" id="UP000280434"/>
    </source>
</evidence>
<sequence length="177" mass="19161">MDEGLYTRTYSPATFLGTSLTQQIEKSATNPVQSNLYYLVGNGARTYYGDESFVSGFLIAQNVYSRGYVETIGLAGTESVNYVDEPVLPAGGYQTAISMQRTYVGRDTVSLKNGKTFNNACHYRGAQTSSNAKTTETTTADEWWAPGVGMVKTVADVGGLQIVTRELDSATVAGKRY</sequence>
<evidence type="ECO:0000313" key="1">
    <source>
        <dbReference type="EMBL" id="RKP46539.1"/>
    </source>
</evidence>
<dbReference type="OrthoDB" id="9025897at2"/>
<gene>
    <name evidence="1" type="ORF">D7S89_17910</name>
</gene>
<name>A0A494XEH1_9BURK</name>
<dbReference type="AlphaFoldDB" id="A0A494XEH1"/>